<protein>
    <recommendedName>
        <fullName evidence="2">DUF1376 domain-containing protein</fullName>
    </recommendedName>
</protein>
<dbReference type="AlphaFoldDB" id="A0AAT9G6V1"/>
<dbReference type="Pfam" id="PF07120">
    <property type="entry name" value="DUF1376"/>
    <property type="match status" value="1"/>
</dbReference>
<sequence>MTEFYRKLFYPSTIIKDAELLKHDEYGVYIRLLEHMWISGGKLPHDDTKIAHYLRITPKKWQNYKKILQNFFIFSDKTFTHTELKKEYQKTILISQQNSLKARKRWSKQSRNIDNEIVKNITSIGSQNCKSNDAIEYATAIPQHMQLQCYVRASKDKDIDLRLDDIDRPVDNSKQLTIYHELYNKLQLLFSEHNMLFPKDQFLLVGWIKAGISIDSIYQKIALILQRVSKQNLEHPKSFAYFTAEIQRCF</sequence>
<proteinExistence type="predicted"/>
<dbReference type="EMBL" id="AP029170">
    <property type="protein sequence ID" value="BFD45507.1"/>
    <property type="molecule type" value="Genomic_DNA"/>
</dbReference>
<evidence type="ECO:0000313" key="1">
    <source>
        <dbReference type="EMBL" id="BFD45507.1"/>
    </source>
</evidence>
<dbReference type="InterPro" id="IPR010781">
    <property type="entry name" value="DUF1376"/>
</dbReference>
<reference evidence="1" key="1">
    <citation type="submission" date="2024-01" db="EMBL/GenBank/DDBJ databases">
        <title>Sequencing the genomes of a sandfly, Sergentomyia squamirostris, and its two endosymbionts.</title>
        <authorList>
            <person name="Itokawa K."/>
            <person name="Sanjoba C."/>
        </authorList>
    </citation>
    <scope>NUCLEOTIDE SEQUENCE</scope>
    <source>
        <strain evidence="1">RiSSQ</strain>
    </source>
</reference>
<name>A0AAT9G6V1_9RICK</name>
<gene>
    <name evidence="1" type="ORF">DMENIID0002_01530</name>
</gene>
<organism evidence="1">
    <name type="scientific">Candidatus Tisiphia endosymbiont of Sergentomyia squamirostris</name>
    <dbReference type="NCBI Taxonomy" id="3113639"/>
    <lineage>
        <taxon>Bacteria</taxon>
        <taxon>Pseudomonadati</taxon>
        <taxon>Pseudomonadota</taxon>
        <taxon>Alphaproteobacteria</taxon>
        <taxon>Rickettsiales</taxon>
        <taxon>Rickettsiaceae</taxon>
        <taxon>Rickettsieae</taxon>
        <taxon>Candidatus Tisiphia</taxon>
    </lineage>
</organism>
<accession>A0AAT9G6V1</accession>
<evidence type="ECO:0008006" key="2">
    <source>
        <dbReference type="Google" id="ProtNLM"/>
    </source>
</evidence>